<protein>
    <submittedName>
        <fullName evidence="1">Uncharacterized protein</fullName>
    </submittedName>
</protein>
<organism evidence="1">
    <name type="scientific">Rhipicephalus microplus</name>
    <name type="common">Cattle tick</name>
    <name type="synonym">Boophilus microplus</name>
    <dbReference type="NCBI Taxonomy" id="6941"/>
    <lineage>
        <taxon>Eukaryota</taxon>
        <taxon>Metazoa</taxon>
        <taxon>Ecdysozoa</taxon>
        <taxon>Arthropoda</taxon>
        <taxon>Chelicerata</taxon>
        <taxon>Arachnida</taxon>
        <taxon>Acari</taxon>
        <taxon>Parasitiformes</taxon>
        <taxon>Ixodida</taxon>
        <taxon>Ixodoidea</taxon>
        <taxon>Ixodidae</taxon>
        <taxon>Rhipicephalinae</taxon>
        <taxon>Rhipicephalus</taxon>
        <taxon>Boophilus</taxon>
    </lineage>
</organism>
<name>A0A6M2D8E1_RHIMP</name>
<accession>A0A6M2D8E1</accession>
<reference evidence="1" key="1">
    <citation type="submission" date="2019-09" db="EMBL/GenBank/DDBJ databases">
        <title>Organ-specific transcriptomic study of the physiology of the cattle tick, Rhipicephalus microplus.</title>
        <authorList>
            <person name="Tirloni L."/>
            <person name="Braz G."/>
            <person name="Gandara A.C.P."/>
            <person name="Sabadin G.A."/>
            <person name="da Silva R.M."/>
            <person name="Guizzo M.G."/>
            <person name="Machado J.A."/>
            <person name="Costa E.P."/>
            <person name="Gomes H.F."/>
            <person name="Moraes J."/>
            <person name="Mota M.B.S."/>
            <person name="Mesquita R.D."/>
            <person name="Alvarenga P.H."/>
            <person name="Alves F."/>
            <person name="Seixas A."/>
            <person name="da Fonseca R.N."/>
            <person name="Fogaca A."/>
            <person name="Logullo C."/>
            <person name="Tanaka A."/>
            <person name="Daffre S."/>
            <person name="Termignoni C."/>
            <person name="Vaz I.S.Jr."/>
            <person name="Oliveira P.L."/>
            <person name="Ribeiro J.M."/>
        </authorList>
    </citation>
    <scope>NUCLEOTIDE SEQUENCE</scope>
    <source>
        <strain evidence="1">Porto Alegre</strain>
    </source>
</reference>
<sequence>MLRQVWLSSKQPSLTRWSHEVHFVRDITMHRHCICILPIGIDAEEAFYVVLGPEGSQVGIIDGGWNAHAAGAARHQMAQVVCELLQLLKRVLRLFAEDMVMRGPARSDRALVATEEEVQVSWLSDPVFDGRPWWNVHVYRLLIQNRQKSSVVPLLNNDERHRGFVIGAYASAGFLDCIDFFSLNFLELTLTYSISVDDYPVRQPSMLAIIEFQVVRYHGLQVRHDFLTGHRSIWVHLD</sequence>
<dbReference type="AlphaFoldDB" id="A0A6M2D8E1"/>
<evidence type="ECO:0000313" key="1">
    <source>
        <dbReference type="EMBL" id="NOV42104.1"/>
    </source>
</evidence>
<dbReference type="EMBL" id="GHWJ01009367">
    <property type="protein sequence ID" value="NOV42104.1"/>
    <property type="molecule type" value="Transcribed_RNA"/>
</dbReference>
<proteinExistence type="predicted"/>